<evidence type="ECO:0000256" key="10">
    <source>
        <dbReference type="ARBA" id="ARBA00023172"/>
    </source>
</evidence>
<dbReference type="NCBIfam" id="TIGR00228">
    <property type="entry name" value="ruvC"/>
    <property type="match status" value="1"/>
</dbReference>
<dbReference type="GO" id="GO:0008821">
    <property type="term" value="F:crossover junction DNA endonuclease activity"/>
    <property type="evidence" value="ECO:0007669"/>
    <property type="project" value="UniProtKB-UniRule"/>
</dbReference>
<comment type="catalytic activity">
    <reaction evidence="12 13">
        <text>Endonucleolytic cleavage at a junction such as a reciprocal single-stranded crossover between two homologous DNA duplexes (Holliday junction).</text>
        <dbReference type="EC" id="3.1.21.10"/>
    </reaction>
</comment>
<protein>
    <recommendedName>
        <fullName evidence="13 14">Crossover junction endodeoxyribonuclease RuvC</fullName>
        <ecNumber evidence="13 14">3.1.21.10</ecNumber>
    </recommendedName>
    <alternativeName>
        <fullName evidence="13">Holliday junction nuclease RuvC</fullName>
    </alternativeName>
    <alternativeName>
        <fullName evidence="13">Holliday junction resolvase RuvC</fullName>
    </alternativeName>
</protein>
<dbReference type="InterPro" id="IPR002176">
    <property type="entry name" value="X-over_junc_endoDNase_RuvC"/>
</dbReference>
<name>A0A3G9K9R7_9ACTN</name>
<evidence type="ECO:0000256" key="7">
    <source>
        <dbReference type="ARBA" id="ARBA00022801"/>
    </source>
</evidence>
<evidence type="ECO:0000256" key="1">
    <source>
        <dbReference type="ARBA" id="ARBA00009518"/>
    </source>
</evidence>
<accession>A0A3G9K9R7</accession>
<dbReference type="AlphaFoldDB" id="A0A3G9K9R7"/>
<keyword evidence="8 13" id="KW-0460">Magnesium</keyword>
<feature type="active site" evidence="13">
    <location>
        <position position="140"/>
    </location>
</feature>
<feature type="active site" evidence="13">
    <location>
        <position position="7"/>
    </location>
</feature>
<keyword evidence="3 13" id="KW-0540">Nuclease</keyword>
<dbReference type="OrthoDB" id="9805499at2"/>
<keyword evidence="7 13" id="KW-0378">Hydrolase</keyword>
<dbReference type="RefSeq" id="WP_126421418.1">
    <property type="nucleotide sequence ID" value="NZ_AP019367.1"/>
</dbReference>
<reference evidence="16" key="1">
    <citation type="submission" date="2018-11" db="EMBL/GenBank/DDBJ databases">
        <title>Comparative genomics of Parolsenella catena and Libanicoccus massiliensis: Reclassification of Libanicoccus massiliensis as Parolsenella massiliensis comb. nov.</title>
        <authorList>
            <person name="Sakamoto M."/>
            <person name="Ikeyama N."/>
            <person name="Murakami T."/>
            <person name="Mori H."/>
            <person name="Yuki M."/>
            <person name="Ohkuma M."/>
        </authorList>
    </citation>
    <scope>NUCLEOTIDE SEQUENCE [LARGE SCALE GENOMIC DNA]</scope>
    <source>
        <strain evidence="16">JCM 31932</strain>
    </source>
</reference>
<evidence type="ECO:0000256" key="14">
    <source>
        <dbReference type="NCBIfam" id="TIGR00228"/>
    </source>
</evidence>
<feature type="binding site" evidence="13">
    <location>
        <position position="67"/>
    </location>
    <ligand>
        <name>Mg(2+)</name>
        <dbReference type="ChEBI" id="CHEBI:18420"/>
        <label>2</label>
    </ligand>
</feature>
<dbReference type="Gene3D" id="3.30.420.10">
    <property type="entry name" value="Ribonuclease H-like superfamily/Ribonuclease H"/>
    <property type="match status" value="1"/>
</dbReference>
<dbReference type="KEGG" id="pcat:Pcatena_05470"/>
<feature type="binding site" evidence="13">
    <location>
        <position position="140"/>
    </location>
    <ligand>
        <name>Mg(2+)</name>
        <dbReference type="ChEBI" id="CHEBI:18420"/>
        <label>1</label>
    </ligand>
</feature>
<dbReference type="GO" id="GO:0003677">
    <property type="term" value="F:DNA binding"/>
    <property type="evidence" value="ECO:0007669"/>
    <property type="project" value="UniProtKB-KW"/>
</dbReference>
<dbReference type="InterPro" id="IPR012337">
    <property type="entry name" value="RNaseH-like_sf"/>
</dbReference>
<dbReference type="PANTHER" id="PTHR30194">
    <property type="entry name" value="CROSSOVER JUNCTION ENDODEOXYRIBONUCLEASE RUVC"/>
    <property type="match status" value="1"/>
</dbReference>
<dbReference type="PRINTS" id="PR00696">
    <property type="entry name" value="RSOLVASERUVC"/>
</dbReference>
<dbReference type="GO" id="GO:0048476">
    <property type="term" value="C:Holliday junction resolvase complex"/>
    <property type="evidence" value="ECO:0007669"/>
    <property type="project" value="UniProtKB-UniRule"/>
</dbReference>
<evidence type="ECO:0000256" key="4">
    <source>
        <dbReference type="ARBA" id="ARBA00022723"/>
    </source>
</evidence>
<evidence type="ECO:0000313" key="16">
    <source>
        <dbReference type="Proteomes" id="UP000273154"/>
    </source>
</evidence>
<keyword evidence="11 13" id="KW-0234">DNA repair</keyword>
<dbReference type="CDD" id="cd16962">
    <property type="entry name" value="RuvC"/>
    <property type="match status" value="1"/>
</dbReference>
<dbReference type="EMBL" id="AP019367">
    <property type="protein sequence ID" value="BBH49960.1"/>
    <property type="molecule type" value="Genomic_DNA"/>
</dbReference>
<evidence type="ECO:0000256" key="8">
    <source>
        <dbReference type="ARBA" id="ARBA00022842"/>
    </source>
</evidence>
<dbReference type="HAMAP" id="MF_00034">
    <property type="entry name" value="RuvC"/>
    <property type="match status" value="1"/>
</dbReference>
<dbReference type="PANTHER" id="PTHR30194:SF3">
    <property type="entry name" value="CROSSOVER JUNCTION ENDODEOXYRIBONUCLEASE RUVC"/>
    <property type="match status" value="1"/>
</dbReference>
<proteinExistence type="inferred from homology"/>
<evidence type="ECO:0000256" key="11">
    <source>
        <dbReference type="ARBA" id="ARBA00023204"/>
    </source>
</evidence>
<evidence type="ECO:0000256" key="12">
    <source>
        <dbReference type="ARBA" id="ARBA00029354"/>
    </source>
</evidence>
<gene>
    <name evidence="13 15" type="primary">ruvC</name>
    <name evidence="15" type="ORF">Pcatena_05470</name>
</gene>
<comment type="subunit">
    <text evidence="13">Homodimer which binds Holliday junction (HJ) DNA. The HJ becomes 2-fold symmetrical on binding to RuvC with unstacked arms; it has a different conformation from HJ DNA in complex with RuvA. In the full resolvosome a probable DNA-RuvA(4)-RuvB(12)-RuvC(2) complex forms which resolves the HJ.</text>
</comment>
<keyword evidence="2 13" id="KW-0963">Cytoplasm</keyword>
<evidence type="ECO:0000313" key="15">
    <source>
        <dbReference type="EMBL" id="BBH49960.1"/>
    </source>
</evidence>
<evidence type="ECO:0000256" key="3">
    <source>
        <dbReference type="ARBA" id="ARBA00022722"/>
    </source>
</evidence>
<evidence type="ECO:0000256" key="6">
    <source>
        <dbReference type="ARBA" id="ARBA00022763"/>
    </source>
</evidence>
<dbReference type="GO" id="GO:0006281">
    <property type="term" value="P:DNA repair"/>
    <property type="evidence" value="ECO:0007669"/>
    <property type="project" value="UniProtKB-UniRule"/>
</dbReference>
<keyword evidence="5 13" id="KW-0255">Endonuclease</keyword>
<dbReference type="GO" id="GO:0000287">
    <property type="term" value="F:magnesium ion binding"/>
    <property type="evidence" value="ECO:0007669"/>
    <property type="project" value="UniProtKB-UniRule"/>
</dbReference>
<dbReference type="GeneID" id="88848683"/>
<evidence type="ECO:0000256" key="13">
    <source>
        <dbReference type="HAMAP-Rule" id="MF_00034"/>
    </source>
</evidence>
<dbReference type="Pfam" id="PF02075">
    <property type="entry name" value="RuvC"/>
    <property type="match status" value="1"/>
</dbReference>
<dbReference type="NCBIfam" id="NF000711">
    <property type="entry name" value="PRK00039.2-1"/>
    <property type="match status" value="1"/>
</dbReference>
<dbReference type="GO" id="GO:0006310">
    <property type="term" value="P:DNA recombination"/>
    <property type="evidence" value="ECO:0007669"/>
    <property type="project" value="UniProtKB-UniRule"/>
</dbReference>
<comment type="subcellular location">
    <subcellularLocation>
        <location evidence="13">Cytoplasm</location>
    </subcellularLocation>
</comment>
<dbReference type="SUPFAM" id="SSF53098">
    <property type="entry name" value="Ribonuclease H-like"/>
    <property type="match status" value="1"/>
</dbReference>
<dbReference type="EC" id="3.1.21.10" evidence="13 14"/>
<keyword evidence="10 13" id="KW-0233">DNA recombination</keyword>
<dbReference type="FunFam" id="3.30.420.10:FF:000002">
    <property type="entry name" value="Crossover junction endodeoxyribonuclease RuvC"/>
    <property type="match status" value="1"/>
</dbReference>
<keyword evidence="16" id="KW-1185">Reference proteome</keyword>
<organism evidence="15 16">
    <name type="scientific">Parolsenella catena</name>
    <dbReference type="NCBI Taxonomy" id="2003188"/>
    <lineage>
        <taxon>Bacteria</taxon>
        <taxon>Bacillati</taxon>
        <taxon>Actinomycetota</taxon>
        <taxon>Coriobacteriia</taxon>
        <taxon>Coriobacteriales</taxon>
        <taxon>Atopobiaceae</taxon>
        <taxon>Parolsenella</taxon>
    </lineage>
</organism>
<dbReference type="GO" id="GO:0005737">
    <property type="term" value="C:cytoplasm"/>
    <property type="evidence" value="ECO:0007669"/>
    <property type="project" value="UniProtKB-SubCell"/>
</dbReference>
<keyword evidence="4 13" id="KW-0479">Metal-binding</keyword>
<keyword evidence="6 13" id="KW-0227">DNA damage</keyword>
<evidence type="ECO:0000256" key="2">
    <source>
        <dbReference type="ARBA" id="ARBA00022490"/>
    </source>
</evidence>
<feature type="active site" evidence="13">
    <location>
        <position position="67"/>
    </location>
</feature>
<dbReference type="Proteomes" id="UP000273154">
    <property type="component" value="Chromosome"/>
</dbReference>
<feature type="binding site" evidence="13">
    <location>
        <position position="7"/>
    </location>
    <ligand>
        <name>Mg(2+)</name>
        <dbReference type="ChEBI" id="CHEBI:18420"/>
        <label>1</label>
    </ligand>
</feature>
<keyword evidence="9 13" id="KW-0238">DNA-binding</keyword>
<evidence type="ECO:0000256" key="9">
    <source>
        <dbReference type="ARBA" id="ARBA00023125"/>
    </source>
</evidence>
<sequence>MIVLGIDPGLANTGWGVIETRGSVARARAYGCIHTEADEPLHERLGQICAQIEQAISRYEPGSVAIEDIFFGQNTRSAILTAHARGAALVACSQCGVEVASYTPMQIKQSVVGTGAADKRQVTYMVRNVLALDHDPKPDHCADALAAAVCHANLSRTFAMSAAQGGAAARTLARTRSGLTASTEHDRRVDA</sequence>
<comment type="similarity">
    <text evidence="1 13">Belongs to the RuvC family.</text>
</comment>
<dbReference type="InterPro" id="IPR036397">
    <property type="entry name" value="RNaseH_sf"/>
</dbReference>
<evidence type="ECO:0000256" key="5">
    <source>
        <dbReference type="ARBA" id="ARBA00022759"/>
    </source>
</evidence>
<comment type="function">
    <text evidence="13">The RuvA-RuvB-RuvC complex processes Holliday junction (HJ) DNA during genetic recombination and DNA repair. Endonuclease that resolves HJ intermediates. Cleaves cruciform DNA by making single-stranded nicks across the HJ at symmetrical positions within the homologous arms, yielding a 5'-phosphate and a 3'-hydroxyl group; requires a central core of homology in the junction. The consensus cleavage sequence is 5'-(A/T)TT(C/G)-3'. Cleavage occurs on the 3'-side of the TT dinucleotide at the point of strand exchange. HJ branch migration catalyzed by RuvA-RuvB allows RuvC to scan DNA until it finds its consensus sequence, where it cleaves and resolves the cruciform DNA.</text>
</comment>
<comment type="cofactor">
    <cofactor evidence="13">
        <name>Mg(2+)</name>
        <dbReference type="ChEBI" id="CHEBI:18420"/>
    </cofactor>
    <text evidence="13">Binds 2 Mg(2+) ion per subunit.</text>
</comment>